<dbReference type="GO" id="GO:0071013">
    <property type="term" value="C:catalytic step 2 spliceosome"/>
    <property type="evidence" value="ECO:0007669"/>
    <property type="project" value="TreeGrafter"/>
</dbReference>
<dbReference type="Pfam" id="PF13086">
    <property type="entry name" value="AAA_11"/>
    <property type="match status" value="1"/>
</dbReference>
<feature type="domain" description="RNA helicase aquarius insertion" evidence="7">
    <location>
        <begin position="644"/>
        <end position="689"/>
    </location>
</feature>
<dbReference type="FunFam" id="3.40.50.300:FF:002863">
    <property type="entry name" value="Pre-mRNA-splicing factor cwf11"/>
    <property type="match status" value="1"/>
</dbReference>
<dbReference type="InterPro" id="IPR041677">
    <property type="entry name" value="DNA2/NAM7_AAA_11"/>
</dbReference>
<dbReference type="HOGENOM" id="CLU_020449_0_0_1"/>
<keyword evidence="1" id="KW-0508">mRNA splicing</keyword>
<name>T1L205_TETUR</name>
<dbReference type="InterPro" id="IPR048967">
    <property type="entry name" value="Aquarius_insert"/>
</dbReference>
<dbReference type="InterPro" id="IPR032174">
    <property type="entry name" value="Aquarius_N"/>
</dbReference>
<evidence type="ECO:0000313" key="8">
    <source>
        <dbReference type="EnsemblMetazoa" id="tetur32g01570.1"/>
    </source>
</evidence>
<feature type="compositionally biased region" description="Acidic residues" evidence="2">
    <location>
        <begin position="1307"/>
        <end position="1323"/>
    </location>
</feature>
<evidence type="ECO:0000259" key="5">
    <source>
        <dbReference type="Pfam" id="PF16399"/>
    </source>
</evidence>
<comment type="subcellular location">
    <subcellularLocation>
        <location evidence="1">Nucleus</location>
    </subcellularLocation>
</comment>
<feature type="domain" description="RNA helicase aquarius N-terminal" evidence="5">
    <location>
        <begin position="26"/>
        <end position="348"/>
    </location>
</feature>
<sequence length="1362" mass="159149">MDSSQSSTTRASKADSNGGSSAQFKDRMELIDEMNVRFRERAPGWEAYLPENFEEFFTNVCKLCLAKEKGLNMKQRIKLIIFLDNCFNSVEVDLIRETIQNYASFPIWICLSETRREEEFRKVAKLKKYWNVLKKKDAKLEPDQLESLNFERQFLWNLIHQFFRFLATIPSQEEVEQLDKVQLNVVNYCERFLEFLIDLEASLPTRRFFNVVLDDTHAVIICQKSNLANRIKEGRLFSQLLEMLKFYCKYEIDDITGKALNRKEVMKLHYDMMTKLQMLTFKHFESLKNFYLSNIASVDTPEKLLECFKNLSDEEIAKLMNMLNITPESPSRTLTRDYLLEIIAFRCGRTISQLDALNEMPLYPTEEIIWDENLVPNQYYDHDSCLALPKLNLQFLTLHDYLLRNHKLFRLESTFEIRQDIESSISRMKPWRREDGAVMFGGWARMAICVDNFVIVEVAKPNIGEKAPSRVRAEIRVNLNVRNEIKKEWESLRKHDVCFLITVEPTVPPGTAYKYKEPFVPQVGLKYVRGCEIEGMLDPLGKLIDESTNEKPHFDTDFRTYRVWLDCNQYYSDNINLKDGQESVYDTFNILMRRKPKENNFKAVLETVRDLMNIQFVVPDWLHDIILGYGDPLSAHYTNMIDSSESVNFNDTFLDYQHLLASFPNYEITTSADESKLLPPFKLKIDEKERKIEVFPFVLPNRGPYPAAQPRKNSVRFTPTQVEAIKSGVNRGLTLVVGPPGTGKTDVAVQIISNLYHNFPKQRTLIVTHSNQALNALFEKIMHLDIDERHLLRLGHGEEELDTEKNFSRYGRVDYVLKKRLELLDEVSRLAKSLNISADVGYTCETANYFYLYHVLSRWEEFQSKLSESDKGPEDVFRLFPFHKFFETAPQPIFHQVTFEQDLEIAKGCYRHLKKIFTQLDEFKAFEMLRSGNDRSKYLLVREAKIIAMTCTHAALKRRELVEIGFQYDNILMEESAQILEIETFIPLLLQNPEHGHNRLKRWIMIGDHHQLPPVIKNMAFQKFSNMEQSLFARFVRLGVTTVDLDAQGRSRPSLCSLFRQHYRKLDDLPHTQVMSDSFPVNPGFAYDYQIIDVQDFNGVGESEPIPYFYQNLAEAEYVVATYMYMRLLGYPAESITILTTYNGQKFLIRDVINQRCMDNPFIGAPHKVTTVDKYQGLQNDFILLSLVRTKAVGHLRDIRRLVVAMSRAKFGLYIFGRISLFKDCIELVPTFNLLLKRPTSLHLFPEENYHPISISERKNPTIFTDMTSMVQFVYDFYVKKVEERRLTMQDEHEEVEETQMISEDEHTNEEETQITCEEEPNVEEAQATCEDENQNVEEAQGTSEDEPKKVEEQSTCEDEQN</sequence>
<feature type="domain" description="RNA helicase aquarius beta-barrel" evidence="6">
    <location>
        <begin position="429"/>
        <end position="594"/>
    </location>
</feature>
<dbReference type="GO" id="GO:0000398">
    <property type="term" value="P:mRNA splicing, via spliceosome"/>
    <property type="evidence" value="ECO:0007669"/>
    <property type="project" value="InterPro"/>
</dbReference>
<evidence type="ECO:0000259" key="7">
    <source>
        <dbReference type="Pfam" id="PF21144"/>
    </source>
</evidence>
<dbReference type="OrthoDB" id="1879at2759"/>
<dbReference type="EnsemblMetazoa" id="tetur32g01570.1">
    <property type="protein sequence ID" value="tetur32g01570.1"/>
    <property type="gene ID" value="tetur32g01570"/>
</dbReference>
<dbReference type="Pfam" id="PF16399">
    <property type="entry name" value="Aquarius_N_1st"/>
    <property type="match status" value="1"/>
</dbReference>
<evidence type="ECO:0008006" key="10">
    <source>
        <dbReference type="Google" id="ProtNLM"/>
    </source>
</evidence>
<gene>
    <name evidence="8" type="primary">107369451</name>
</gene>
<feature type="region of interest" description="Disordered" evidence="2">
    <location>
        <begin position="1290"/>
        <end position="1362"/>
    </location>
</feature>
<reference evidence="8" key="2">
    <citation type="submission" date="2015-06" db="UniProtKB">
        <authorList>
            <consortium name="EnsemblMetazoa"/>
        </authorList>
    </citation>
    <scope>IDENTIFICATION</scope>
</reference>
<comment type="similarity">
    <text evidence="1">Belongs to the CWF11 family.</text>
</comment>
<dbReference type="InterPro" id="IPR041679">
    <property type="entry name" value="DNA2/NAM7-like_C"/>
</dbReference>
<dbReference type="InterPro" id="IPR027417">
    <property type="entry name" value="P-loop_NTPase"/>
</dbReference>
<dbReference type="PIRSF" id="PIRSF038901">
    <property type="entry name" value="AQR_cwf11"/>
    <property type="match status" value="1"/>
</dbReference>
<feature type="domain" description="DNA2/NAM7 helicase-like C-terminal" evidence="4">
    <location>
        <begin position="1027"/>
        <end position="1218"/>
    </location>
</feature>
<dbReference type="PANTHER" id="PTHR10887">
    <property type="entry name" value="DNA2/NAM7 HELICASE FAMILY"/>
    <property type="match status" value="1"/>
</dbReference>
<dbReference type="CDD" id="cd18808">
    <property type="entry name" value="SF1_C_Upf1"/>
    <property type="match status" value="1"/>
</dbReference>
<dbReference type="STRING" id="32264.T1L205"/>
<reference evidence="9" key="1">
    <citation type="submission" date="2011-08" db="EMBL/GenBank/DDBJ databases">
        <authorList>
            <person name="Rombauts S."/>
        </authorList>
    </citation>
    <scope>NUCLEOTIDE SEQUENCE</scope>
    <source>
        <strain evidence="9">London</strain>
    </source>
</reference>
<protein>
    <recommendedName>
        <fullName evidence="10">Intron-binding protein aquarius</fullName>
    </recommendedName>
</protein>
<evidence type="ECO:0000256" key="2">
    <source>
        <dbReference type="SAM" id="MobiDB-lite"/>
    </source>
</evidence>
<dbReference type="InterPro" id="IPR048966">
    <property type="entry name" value="Aquarius_b-barrel"/>
</dbReference>
<dbReference type="Gene3D" id="3.40.50.300">
    <property type="entry name" value="P-loop containing nucleotide triphosphate hydrolases"/>
    <property type="match status" value="2"/>
</dbReference>
<dbReference type="GO" id="GO:0004386">
    <property type="term" value="F:helicase activity"/>
    <property type="evidence" value="ECO:0007669"/>
    <property type="project" value="InterPro"/>
</dbReference>
<dbReference type="EMBL" id="CAEY01000924">
    <property type="status" value="NOT_ANNOTATED_CDS"/>
    <property type="molecule type" value="Genomic_DNA"/>
</dbReference>
<evidence type="ECO:0000259" key="6">
    <source>
        <dbReference type="Pfam" id="PF21143"/>
    </source>
</evidence>
<dbReference type="Pfam" id="PF13087">
    <property type="entry name" value="AAA_12"/>
    <property type="match status" value="1"/>
</dbReference>
<dbReference type="InterPro" id="IPR045055">
    <property type="entry name" value="DNA2/NAM7-like"/>
</dbReference>
<evidence type="ECO:0000259" key="4">
    <source>
        <dbReference type="Pfam" id="PF13087"/>
    </source>
</evidence>
<dbReference type="Pfam" id="PF21144">
    <property type="entry name" value="Aquarius_N_3rd"/>
    <property type="match status" value="1"/>
</dbReference>
<organism evidence="8 9">
    <name type="scientific">Tetranychus urticae</name>
    <name type="common">Two-spotted spider mite</name>
    <dbReference type="NCBI Taxonomy" id="32264"/>
    <lineage>
        <taxon>Eukaryota</taxon>
        <taxon>Metazoa</taxon>
        <taxon>Ecdysozoa</taxon>
        <taxon>Arthropoda</taxon>
        <taxon>Chelicerata</taxon>
        <taxon>Arachnida</taxon>
        <taxon>Acari</taxon>
        <taxon>Acariformes</taxon>
        <taxon>Trombidiformes</taxon>
        <taxon>Prostigmata</taxon>
        <taxon>Eleutherengona</taxon>
        <taxon>Raphignathae</taxon>
        <taxon>Tetranychoidea</taxon>
        <taxon>Tetranychidae</taxon>
        <taxon>Tetranychus</taxon>
    </lineage>
</organism>
<evidence type="ECO:0000256" key="1">
    <source>
        <dbReference type="PIRNR" id="PIRNR038901"/>
    </source>
</evidence>
<evidence type="ECO:0000259" key="3">
    <source>
        <dbReference type="Pfam" id="PF13086"/>
    </source>
</evidence>
<dbReference type="PANTHER" id="PTHR10887:SF5">
    <property type="entry name" value="RNA HELICASE AQUARIUS"/>
    <property type="match status" value="1"/>
</dbReference>
<dbReference type="SUPFAM" id="SSF52540">
    <property type="entry name" value="P-loop containing nucleoside triphosphate hydrolases"/>
    <property type="match status" value="1"/>
</dbReference>
<dbReference type="eggNOG" id="KOG1806">
    <property type="taxonomic scope" value="Eukaryota"/>
</dbReference>
<keyword evidence="1" id="KW-0539">Nucleus</keyword>
<dbReference type="InterPro" id="IPR047187">
    <property type="entry name" value="SF1_C_Upf1"/>
</dbReference>
<proteinExistence type="inferred from homology"/>
<dbReference type="Proteomes" id="UP000015104">
    <property type="component" value="Unassembled WGS sequence"/>
</dbReference>
<dbReference type="OMA" id="YRVWLDC"/>
<dbReference type="KEGG" id="tut:107369451"/>
<feature type="domain" description="DNA2/NAM7 helicase helicase" evidence="3">
    <location>
        <begin position="719"/>
        <end position="1018"/>
    </location>
</feature>
<dbReference type="GO" id="GO:0003729">
    <property type="term" value="F:mRNA binding"/>
    <property type="evidence" value="ECO:0007669"/>
    <property type="project" value="TreeGrafter"/>
</dbReference>
<keyword evidence="1" id="KW-0507">mRNA processing</keyword>
<dbReference type="InterPro" id="IPR026300">
    <property type="entry name" value="CWF11_fam"/>
</dbReference>
<keyword evidence="9" id="KW-1185">Reference proteome</keyword>
<feature type="region of interest" description="Disordered" evidence="2">
    <location>
        <begin position="1"/>
        <end position="22"/>
    </location>
</feature>
<evidence type="ECO:0000313" key="9">
    <source>
        <dbReference type="Proteomes" id="UP000015104"/>
    </source>
</evidence>
<dbReference type="Pfam" id="PF21143">
    <property type="entry name" value="Aquarius_N_2nd"/>
    <property type="match status" value="1"/>
</dbReference>
<dbReference type="CDD" id="cd17935">
    <property type="entry name" value="EEXXQc_AQR"/>
    <property type="match status" value="1"/>
</dbReference>
<accession>T1L205</accession>